<dbReference type="InterPro" id="IPR016181">
    <property type="entry name" value="Acyl_CoA_acyltransferase"/>
</dbReference>
<dbReference type="PROSITE" id="PS51186">
    <property type="entry name" value="GNAT"/>
    <property type="match status" value="1"/>
</dbReference>
<gene>
    <name evidence="2" type="ORF">DFR39_101818</name>
</gene>
<proteinExistence type="predicted"/>
<dbReference type="GO" id="GO:0016747">
    <property type="term" value="F:acyltransferase activity, transferring groups other than amino-acyl groups"/>
    <property type="evidence" value="ECO:0007669"/>
    <property type="project" value="InterPro"/>
</dbReference>
<keyword evidence="3" id="KW-1185">Reference proteome</keyword>
<dbReference type="AlphaFoldDB" id="A0A4R6NBK1"/>
<evidence type="ECO:0000313" key="2">
    <source>
        <dbReference type="EMBL" id="TDP13343.1"/>
    </source>
</evidence>
<dbReference type="Gene3D" id="3.40.630.30">
    <property type="match status" value="1"/>
</dbReference>
<sequence length="315" mass="35546">MQVMESERLRLRWFEPADAAFALELINEPAWKANISDAGVRDEAGARAWIEDKLLPVYWRQGQGFWLVERRGDGVPLGLCGLIHRPGLPLPDLGYALLRRYWGQGYAREAARACLDYARRVLDLDELLATTAPHNQDSGRLLLDIGFVDEGLQSTEAYDEPSRLYRWRRPEPSPWPAGLEGLLARFWAAFDNRGGALPPLAALPALFAEDARIHVLNGGLSQHMDLRQFLPPRATLLMPGGRLREFHEQMSQPPEVRQAGGLAQVWMRYRKQGLLDGQPYGGEGRKGLQLLCEQGRWRIASLVWEDDAAPVQPVR</sequence>
<comment type="caution">
    <text evidence="2">The sequence shown here is derived from an EMBL/GenBank/DDBJ whole genome shotgun (WGS) entry which is preliminary data.</text>
</comment>
<evidence type="ECO:0000259" key="1">
    <source>
        <dbReference type="PROSITE" id="PS51186"/>
    </source>
</evidence>
<dbReference type="PANTHER" id="PTHR43792:SF1">
    <property type="entry name" value="N-ACETYLTRANSFERASE DOMAIN-CONTAINING PROTEIN"/>
    <property type="match status" value="1"/>
</dbReference>
<organism evidence="2 3">
    <name type="scientific">Roseateles asaccharophilus</name>
    <dbReference type="NCBI Taxonomy" id="582607"/>
    <lineage>
        <taxon>Bacteria</taxon>
        <taxon>Pseudomonadati</taxon>
        <taxon>Pseudomonadota</taxon>
        <taxon>Betaproteobacteria</taxon>
        <taxon>Burkholderiales</taxon>
        <taxon>Sphaerotilaceae</taxon>
        <taxon>Roseateles</taxon>
    </lineage>
</organism>
<dbReference type="PANTHER" id="PTHR43792">
    <property type="entry name" value="GNAT FAMILY, PUTATIVE (AFU_ORTHOLOGUE AFUA_3G00765)-RELATED-RELATED"/>
    <property type="match status" value="1"/>
</dbReference>
<evidence type="ECO:0000313" key="3">
    <source>
        <dbReference type="Proteomes" id="UP000295357"/>
    </source>
</evidence>
<dbReference type="InterPro" id="IPR051531">
    <property type="entry name" value="N-acetyltransferase"/>
</dbReference>
<dbReference type="InterPro" id="IPR032710">
    <property type="entry name" value="NTF2-like_dom_sf"/>
</dbReference>
<reference evidence="2 3" key="1">
    <citation type="submission" date="2019-03" db="EMBL/GenBank/DDBJ databases">
        <title>Genomic Encyclopedia of Type Strains, Phase IV (KMG-IV): sequencing the most valuable type-strain genomes for metagenomic binning, comparative biology and taxonomic classification.</title>
        <authorList>
            <person name="Goeker M."/>
        </authorList>
    </citation>
    <scope>NUCLEOTIDE SEQUENCE [LARGE SCALE GENOMIC DNA]</scope>
    <source>
        <strain evidence="2 3">DSM 25082</strain>
    </source>
</reference>
<dbReference type="SUPFAM" id="SSF54427">
    <property type="entry name" value="NTF2-like"/>
    <property type="match status" value="1"/>
</dbReference>
<protein>
    <submittedName>
        <fullName evidence="2">RimJ/RimL family protein N-acetyltransferase</fullName>
    </submittedName>
</protein>
<dbReference type="RefSeq" id="WP_211343786.1">
    <property type="nucleotide sequence ID" value="NZ_JAUFPJ010000001.1"/>
</dbReference>
<name>A0A4R6NBK1_9BURK</name>
<keyword evidence="2" id="KW-0808">Transferase</keyword>
<dbReference type="EMBL" id="SNXE01000001">
    <property type="protein sequence ID" value="TDP13343.1"/>
    <property type="molecule type" value="Genomic_DNA"/>
</dbReference>
<feature type="domain" description="N-acetyltransferase" evidence="1">
    <location>
        <begin position="9"/>
        <end position="172"/>
    </location>
</feature>
<dbReference type="SUPFAM" id="SSF55729">
    <property type="entry name" value="Acyl-CoA N-acyltransferases (Nat)"/>
    <property type="match status" value="1"/>
</dbReference>
<dbReference type="Gene3D" id="3.10.450.50">
    <property type="match status" value="1"/>
</dbReference>
<accession>A0A4R6NBK1</accession>
<dbReference type="InterPro" id="IPR000182">
    <property type="entry name" value="GNAT_dom"/>
</dbReference>
<dbReference type="Pfam" id="PF13302">
    <property type="entry name" value="Acetyltransf_3"/>
    <property type="match status" value="1"/>
</dbReference>
<dbReference type="Proteomes" id="UP000295357">
    <property type="component" value="Unassembled WGS sequence"/>
</dbReference>